<evidence type="ECO:0008006" key="6">
    <source>
        <dbReference type="Google" id="ProtNLM"/>
    </source>
</evidence>
<evidence type="ECO:0000313" key="4">
    <source>
        <dbReference type="EMBL" id="KXN72628.1"/>
    </source>
</evidence>
<dbReference type="EMBL" id="KQ964450">
    <property type="protein sequence ID" value="KXN72628.1"/>
    <property type="molecule type" value="Genomic_DNA"/>
</dbReference>
<keyword evidence="3" id="KW-0732">Signal</keyword>
<keyword evidence="2" id="KW-0812">Transmembrane</keyword>
<keyword evidence="5" id="KW-1185">Reference proteome</keyword>
<feature type="region of interest" description="Disordered" evidence="1">
    <location>
        <begin position="478"/>
        <end position="499"/>
    </location>
</feature>
<protein>
    <recommendedName>
        <fullName evidence="6">G-protein coupled receptors family 3 profile domain-containing protein</fullName>
    </recommendedName>
</protein>
<feature type="transmembrane region" description="Helical" evidence="2">
    <location>
        <begin position="230"/>
        <end position="248"/>
    </location>
</feature>
<sequence>MRLPLLNCGLVSILSLLTVNSMLTTNSNSSITFYSFSAAQNRVNPNFSQRPVSIIVVSPNFNNADCSPDMSSIPKFSNSSKAENTAIMILRTPQCNSVLKPLSFLNEMIAKLQQNSYPNVVSVLWPVRIYDRIILGAPGSELDSFSPSIIDSMNYQIVTDTSFSEYAINNPNAVYTLYNEANPWSMDQMSFNVLSWKSAIQAVKLLLFVIAIVAFGCVASRSRLKGKLQLSLLLTALLLLGGDLVFSWCNVTDIRYQFYQLFLLLPCLFSNLFAVLSWTTIVLRLKLIPIKTFRIAIIIESALLTAALFVLIAWLYLDKYQAGSLTYWYGTGLYVVLGFLVSIPVFIILWFISKAHNFCPLFFTIAKLINGQRLTMYILMTRIIFMLVLTSTFLNVFFVKSFENWVSFSLFNSISLVFYMVITLLTVNKFQSIQTASFIMNSMNQSQQDDITMQPTHETFLADKIAGTETFNMNAEQFTPHSSHTQPGSHNGSETPEPNLNINGHCCMGNNAHLGTGIHF</sequence>
<feature type="transmembrane region" description="Helical" evidence="2">
    <location>
        <begin position="405"/>
        <end position="427"/>
    </location>
</feature>
<feature type="chain" id="PRO_5007294742" description="G-protein coupled receptors family 3 profile domain-containing protein" evidence="3">
    <location>
        <begin position="22"/>
        <end position="520"/>
    </location>
</feature>
<proteinExistence type="predicted"/>
<evidence type="ECO:0000256" key="2">
    <source>
        <dbReference type="SAM" id="Phobius"/>
    </source>
</evidence>
<feature type="transmembrane region" description="Helical" evidence="2">
    <location>
        <begin position="374"/>
        <end position="399"/>
    </location>
</feature>
<organism evidence="4 5">
    <name type="scientific">Conidiobolus coronatus (strain ATCC 28846 / CBS 209.66 / NRRL 28638)</name>
    <name type="common">Delacroixia coronata</name>
    <dbReference type="NCBI Taxonomy" id="796925"/>
    <lineage>
        <taxon>Eukaryota</taxon>
        <taxon>Fungi</taxon>
        <taxon>Fungi incertae sedis</taxon>
        <taxon>Zoopagomycota</taxon>
        <taxon>Entomophthoromycotina</taxon>
        <taxon>Entomophthoromycetes</taxon>
        <taxon>Entomophthorales</taxon>
        <taxon>Ancylistaceae</taxon>
        <taxon>Conidiobolus</taxon>
    </lineage>
</organism>
<dbReference type="Proteomes" id="UP000070444">
    <property type="component" value="Unassembled WGS sequence"/>
</dbReference>
<accession>A0A137PC92</accession>
<feature type="transmembrane region" description="Helical" evidence="2">
    <location>
        <begin position="199"/>
        <end position="218"/>
    </location>
</feature>
<feature type="transmembrane region" description="Helical" evidence="2">
    <location>
        <begin position="260"/>
        <end position="283"/>
    </location>
</feature>
<feature type="transmembrane region" description="Helical" evidence="2">
    <location>
        <begin position="295"/>
        <end position="316"/>
    </location>
</feature>
<evidence type="ECO:0000256" key="1">
    <source>
        <dbReference type="SAM" id="MobiDB-lite"/>
    </source>
</evidence>
<dbReference type="AlphaFoldDB" id="A0A137PC92"/>
<keyword evidence="2" id="KW-1133">Transmembrane helix</keyword>
<gene>
    <name evidence="4" type="ORF">CONCODRAFT_68914</name>
</gene>
<evidence type="ECO:0000313" key="5">
    <source>
        <dbReference type="Proteomes" id="UP000070444"/>
    </source>
</evidence>
<keyword evidence="2" id="KW-0472">Membrane</keyword>
<dbReference type="OrthoDB" id="5739612at2759"/>
<evidence type="ECO:0000256" key="3">
    <source>
        <dbReference type="SAM" id="SignalP"/>
    </source>
</evidence>
<feature type="signal peptide" evidence="3">
    <location>
        <begin position="1"/>
        <end position="21"/>
    </location>
</feature>
<name>A0A137PC92_CONC2</name>
<reference evidence="4 5" key="1">
    <citation type="journal article" date="2015" name="Genome Biol. Evol.">
        <title>Phylogenomic analyses indicate that early fungi evolved digesting cell walls of algal ancestors of land plants.</title>
        <authorList>
            <person name="Chang Y."/>
            <person name="Wang S."/>
            <person name="Sekimoto S."/>
            <person name="Aerts A.L."/>
            <person name="Choi C."/>
            <person name="Clum A."/>
            <person name="LaButti K.M."/>
            <person name="Lindquist E.A."/>
            <person name="Yee Ngan C."/>
            <person name="Ohm R.A."/>
            <person name="Salamov A.A."/>
            <person name="Grigoriev I.V."/>
            <person name="Spatafora J.W."/>
            <person name="Berbee M.L."/>
        </authorList>
    </citation>
    <scope>NUCLEOTIDE SEQUENCE [LARGE SCALE GENOMIC DNA]</scope>
    <source>
        <strain evidence="4 5">NRRL 28638</strain>
    </source>
</reference>
<feature type="transmembrane region" description="Helical" evidence="2">
    <location>
        <begin position="328"/>
        <end position="353"/>
    </location>
</feature>